<evidence type="ECO:0000313" key="10">
    <source>
        <dbReference type="EMBL" id="NGO53696.1"/>
    </source>
</evidence>
<gene>
    <name evidence="10" type="ORF">G6N73_21440</name>
</gene>
<dbReference type="PROSITE" id="PS51012">
    <property type="entry name" value="ABC_TM2"/>
    <property type="match status" value="1"/>
</dbReference>
<evidence type="ECO:0000256" key="8">
    <source>
        <dbReference type="SAM" id="Phobius"/>
    </source>
</evidence>
<dbReference type="AlphaFoldDB" id="A0A6G4WHK0"/>
<comment type="caution">
    <text evidence="10">The sequence shown here is derived from an EMBL/GenBank/DDBJ whole genome shotgun (WGS) entry which is preliminary data.</text>
</comment>
<keyword evidence="11" id="KW-1185">Reference proteome</keyword>
<dbReference type="Gene3D" id="3.40.1710.10">
    <property type="entry name" value="abc type-2 transporter like domain"/>
    <property type="match status" value="1"/>
</dbReference>
<evidence type="ECO:0000256" key="2">
    <source>
        <dbReference type="ARBA" id="ARBA00007783"/>
    </source>
</evidence>
<proteinExistence type="inferred from homology"/>
<evidence type="ECO:0000256" key="3">
    <source>
        <dbReference type="ARBA" id="ARBA00022448"/>
    </source>
</evidence>
<evidence type="ECO:0000313" key="11">
    <source>
        <dbReference type="Proteomes" id="UP001642900"/>
    </source>
</evidence>
<sequence>MKQYGVSSVFSFARLGALLLKEFIQMRRDRITFAMMLGVPLMQLVLFGYAINNDPKSLPAALVATSNDHYTRAMVSALQTTGYYRFDHVAENAAEAEALMASGSVAFVVTIPSDFARRVERGDNPQLLIEADATDPAVASGAISTLGTVAANALLRERGMEAAAAENARSQLEVVVHRRYNPEGISQYNIVPGLLGVILQMTMVMMTSIALTRETERGTMENLLAMPASPLEIMLGKVLPYLVVGAVQVVVVLIAAKLLFSVPFMGSLPLLLFAILVFVLSLVLLGYTISTMARTQMQALQLTFFFFLPSILLSGFMFPYRGMPDWAQIFGEIFPLTHFLRITRAVMLKGAEFPAIAGEIGALTIFVALFAGVALLRFRRTLD</sequence>
<dbReference type="EMBL" id="JAAKZF010000035">
    <property type="protein sequence ID" value="NGO53696.1"/>
    <property type="molecule type" value="Genomic_DNA"/>
</dbReference>
<evidence type="ECO:0000256" key="7">
    <source>
        <dbReference type="ARBA" id="ARBA00023136"/>
    </source>
</evidence>
<name>A0A6G4WHK0_9HYPH</name>
<feature type="transmembrane region" description="Helical" evidence="8">
    <location>
        <begin position="190"/>
        <end position="211"/>
    </location>
</feature>
<comment type="similarity">
    <text evidence="2">Belongs to the ABC-2 integral membrane protein family.</text>
</comment>
<comment type="subcellular location">
    <subcellularLocation>
        <location evidence="1">Cell membrane</location>
        <topology evidence="1">Multi-pass membrane protein</topology>
    </subcellularLocation>
</comment>
<dbReference type="Proteomes" id="UP001642900">
    <property type="component" value="Unassembled WGS sequence"/>
</dbReference>
<dbReference type="GO" id="GO:0140359">
    <property type="term" value="F:ABC-type transporter activity"/>
    <property type="evidence" value="ECO:0007669"/>
    <property type="project" value="InterPro"/>
</dbReference>
<feature type="transmembrane region" description="Helical" evidence="8">
    <location>
        <begin position="238"/>
        <end position="260"/>
    </location>
</feature>
<dbReference type="PANTHER" id="PTHR30294:SF29">
    <property type="entry name" value="MULTIDRUG ABC TRANSPORTER PERMEASE YBHS-RELATED"/>
    <property type="match status" value="1"/>
</dbReference>
<dbReference type="InterPro" id="IPR051449">
    <property type="entry name" value="ABC-2_transporter_component"/>
</dbReference>
<dbReference type="InterPro" id="IPR047817">
    <property type="entry name" value="ABC2_TM_bact-type"/>
</dbReference>
<keyword evidence="3" id="KW-0813">Transport</keyword>
<organism evidence="10 11">
    <name type="scientific">Allomesorhizobium camelthorni</name>
    <dbReference type="NCBI Taxonomy" id="475069"/>
    <lineage>
        <taxon>Bacteria</taxon>
        <taxon>Pseudomonadati</taxon>
        <taxon>Pseudomonadota</taxon>
        <taxon>Alphaproteobacteria</taxon>
        <taxon>Hyphomicrobiales</taxon>
        <taxon>Phyllobacteriaceae</taxon>
        <taxon>Allomesorhizobium</taxon>
    </lineage>
</organism>
<evidence type="ECO:0000256" key="4">
    <source>
        <dbReference type="ARBA" id="ARBA00022475"/>
    </source>
</evidence>
<reference evidence="10 11" key="1">
    <citation type="submission" date="2020-02" db="EMBL/GenBank/DDBJ databases">
        <title>Genome sequence of strain CCNWXJ40-4.</title>
        <authorList>
            <person name="Gao J."/>
            <person name="Sun J."/>
        </authorList>
    </citation>
    <scope>NUCLEOTIDE SEQUENCE [LARGE SCALE GENOMIC DNA]</scope>
    <source>
        <strain evidence="10 11">CCNWXJ 40-4</strain>
    </source>
</reference>
<feature type="transmembrane region" description="Helical" evidence="8">
    <location>
        <begin position="356"/>
        <end position="378"/>
    </location>
</feature>
<evidence type="ECO:0000256" key="1">
    <source>
        <dbReference type="ARBA" id="ARBA00004651"/>
    </source>
</evidence>
<dbReference type="GO" id="GO:0005886">
    <property type="term" value="C:plasma membrane"/>
    <property type="evidence" value="ECO:0007669"/>
    <property type="project" value="UniProtKB-SubCell"/>
</dbReference>
<feature type="transmembrane region" description="Helical" evidence="8">
    <location>
        <begin position="266"/>
        <end position="287"/>
    </location>
</feature>
<feature type="domain" description="ABC transmembrane type-2" evidence="9">
    <location>
        <begin position="140"/>
        <end position="381"/>
    </location>
</feature>
<keyword evidence="5 8" id="KW-0812">Transmembrane</keyword>
<evidence type="ECO:0000259" key="9">
    <source>
        <dbReference type="PROSITE" id="PS51012"/>
    </source>
</evidence>
<accession>A0A6G4WHK0</accession>
<dbReference type="RefSeq" id="WP_165031321.1">
    <property type="nucleotide sequence ID" value="NZ_JAAKZF010000035.1"/>
</dbReference>
<dbReference type="PANTHER" id="PTHR30294">
    <property type="entry name" value="MEMBRANE COMPONENT OF ABC TRANSPORTER YHHJ-RELATED"/>
    <property type="match status" value="1"/>
</dbReference>
<evidence type="ECO:0000256" key="6">
    <source>
        <dbReference type="ARBA" id="ARBA00022989"/>
    </source>
</evidence>
<protein>
    <submittedName>
        <fullName evidence="10">ABC transporter permease</fullName>
    </submittedName>
</protein>
<feature type="transmembrane region" description="Helical" evidence="8">
    <location>
        <begin position="31"/>
        <end position="51"/>
    </location>
</feature>
<feature type="transmembrane region" description="Helical" evidence="8">
    <location>
        <begin position="299"/>
        <end position="318"/>
    </location>
</feature>
<dbReference type="Pfam" id="PF12698">
    <property type="entry name" value="ABC2_membrane_3"/>
    <property type="match status" value="1"/>
</dbReference>
<keyword evidence="7 8" id="KW-0472">Membrane</keyword>
<keyword evidence="6 8" id="KW-1133">Transmembrane helix</keyword>
<keyword evidence="4" id="KW-1003">Cell membrane</keyword>
<dbReference type="InterPro" id="IPR013525">
    <property type="entry name" value="ABC2_TM"/>
</dbReference>
<evidence type="ECO:0000256" key="5">
    <source>
        <dbReference type="ARBA" id="ARBA00022692"/>
    </source>
</evidence>